<dbReference type="EMBL" id="ABIA03000004">
    <property type="protein sequence ID" value="EDQ34177.2"/>
    <property type="molecule type" value="Genomic_DNA"/>
</dbReference>
<evidence type="ECO:0000313" key="3">
    <source>
        <dbReference type="EMBL" id="EDQ34177.2"/>
    </source>
</evidence>
<keyword evidence="2" id="KW-0732">Signal</keyword>
<reference evidence="3 4" key="1">
    <citation type="submission" date="2007-10" db="EMBL/GenBank/DDBJ databases">
        <authorList>
            <person name="Wagner-Dobler I."/>
            <person name="Ferriera S."/>
            <person name="Johnson J."/>
            <person name="Kravitz S."/>
            <person name="Beeson K."/>
            <person name="Sutton G."/>
            <person name="Rogers Y.-H."/>
            <person name="Friedman R."/>
            <person name="Frazier M."/>
            <person name="Venter J.C."/>
        </authorList>
    </citation>
    <scope>NUCLEOTIDE SEQUENCE [LARGE SCALE GENOMIC DNA]</scope>
    <source>
        <strain evidence="3 4">DFL-43</strain>
    </source>
</reference>
<proteinExistence type="predicted"/>
<name>A9D2C4_HOEPD</name>
<dbReference type="eggNOG" id="ENOG5032YRS">
    <property type="taxonomic scope" value="Bacteria"/>
</dbReference>
<reference evidence="3 4" key="2">
    <citation type="submission" date="2012-06" db="EMBL/GenBank/DDBJ databases">
        <authorList>
            <person name="Fiebig A."/>
        </authorList>
    </citation>
    <scope>NUCLEOTIDE SEQUENCE [LARGE SCALE GENOMIC DNA]</scope>
    <source>
        <strain evidence="3 4">DFL-43</strain>
    </source>
</reference>
<feature type="signal peptide" evidence="2">
    <location>
        <begin position="1"/>
        <end position="22"/>
    </location>
</feature>
<dbReference type="AlphaFoldDB" id="A9D2C4"/>
<keyword evidence="4" id="KW-1185">Reference proteome</keyword>
<dbReference type="Proteomes" id="UP000004291">
    <property type="component" value="Chromosome"/>
</dbReference>
<organism evidence="3 4">
    <name type="scientific">Hoeflea phototrophica (strain DSM 17068 / NCIMB 14078 / DFL-43)</name>
    <dbReference type="NCBI Taxonomy" id="411684"/>
    <lineage>
        <taxon>Bacteria</taxon>
        <taxon>Pseudomonadati</taxon>
        <taxon>Pseudomonadota</taxon>
        <taxon>Alphaproteobacteria</taxon>
        <taxon>Hyphomicrobiales</taxon>
        <taxon>Rhizobiaceae</taxon>
        <taxon>Hoeflea</taxon>
    </lineage>
</organism>
<gene>
    <name evidence="3" type="ORF">HPDFL43_14307</name>
</gene>
<evidence type="ECO:0008006" key="5">
    <source>
        <dbReference type="Google" id="ProtNLM"/>
    </source>
</evidence>
<evidence type="ECO:0000256" key="1">
    <source>
        <dbReference type="SAM" id="Coils"/>
    </source>
</evidence>
<feature type="chain" id="PRO_5002734279" description="ATPase involved in DNA repair" evidence="2">
    <location>
        <begin position="23"/>
        <end position="198"/>
    </location>
</feature>
<dbReference type="OrthoDB" id="5917215at2"/>
<dbReference type="InterPro" id="IPR021242">
    <property type="entry name" value="DUF2799"/>
</dbReference>
<dbReference type="Pfam" id="PF10973">
    <property type="entry name" value="DUF2799"/>
    <property type="match status" value="1"/>
</dbReference>
<dbReference type="STRING" id="411684.HPDFL43_14307"/>
<keyword evidence="1" id="KW-0175">Coiled coil</keyword>
<dbReference type="PROSITE" id="PS51257">
    <property type="entry name" value="PROKAR_LIPOPROTEIN"/>
    <property type="match status" value="1"/>
</dbReference>
<sequence length="198" mass="22599">MLKRVVMVLITAIVLSSCQTMSKEECAVADWRVVGEQDGAAGYEPQSRFARHVKACERAGVLADQTLWYQGYQQGLPRYCTPLNGLSVGRDGKSYANVCPVDLDAGFREGYSLGQAYYRKSSDIRSAESQIRSLEQAIRTDQDLIAKGQVDQREAERRIDNNRWKIRDLEREIGRMQSELRQIEVDMEDFRNRTVLRG</sequence>
<evidence type="ECO:0000313" key="4">
    <source>
        <dbReference type="Proteomes" id="UP000004291"/>
    </source>
</evidence>
<comment type="caution">
    <text evidence="3">The sequence shown here is derived from an EMBL/GenBank/DDBJ whole genome shotgun (WGS) entry which is preliminary data.</text>
</comment>
<dbReference type="RefSeq" id="WP_040449302.1">
    <property type="nucleotide sequence ID" value="NZ_CM002917.1"/>
</dbReference>
<dbReference type="HOGENOM" id="CLU_097525_1_0_5"/>
<accession>A9D2C4</accession>
<protein>
    <recommendedName>
        <fullName evidence="5">ATPase involved in DNA repair</fullName>
    </recommendedName>
</protein>
<evidence type="ECO:0000256" key="2">
    <source>
        <dbReference type="SAM" id="SignalP"/>
    </source>
</evidence>
<feature type="coiled-coil region" evidence="1">
    <location>
        <begin position="124"/>
        <end position="193"/>
    </location>
</feature>